<protein>
    <recommendedName>
        <fullName evidence="5 6">N5-carboxyaminoimidazole ribonucleotide synthase</fullName>
        <shortName evidence="5 6">N5-CAIR synthase</shortName>
        <ecNumber evidence="5 6">6.3.4.18</ecNumber>
    </recommendedName>
    <alternativeName>
        <fullName evidence="5 6">5-(carboxyamino)imidazole ribonucleotide synthetase</fullName>
    </alternativeName>
</protein>
<dbReference type="SUPFAM" id="SSF52440">
    <property type="entry name" value="PreATP-grasp domain"/>
    <property type="match status" value="1"/>
</dbReference>
<comment type="catalytic activity">
    <reaction evidence="5 6">
        <text>5-amino-1-(5-phospho-beta-D-ribosyl)imidazole + hydrogencarbonate + ATP = 5-carboxyamino-1-(5-phospho-D-ribosyl)imidazole + ADP + phosphate + 2 H(+)</text>
        <dbReference type="Rhea" id="RHEA:19317"/>
        <dbReference type="ChEBI" id="CHEBI:15378"/>
        <dbReference type="ChEBI" id="CHEBI:17544"/>
        <dbReference type="ChEBI" id="CHEBI:30616"/>
        <dbReference type="ChEBI" id="CHEBI:43474"/>
        <dbReference type="ChEBI" id="CHEBI:58730"/>
        <dbReference type="ChEBI" id="CHEBI:137981"/>
        <dbReference type="ChEBI" id="CHEBI:456216"/>
        <dbReference type="EC" id="6.3.4.18"/>
    </reaction>
</comment>
<dbReference type="InterPro" id="IPR040686">
    <property type="entry name" value="PurK_C"/>
</dbReference>
<dbReference type="InterPro" id="IPR013815">
    <property type="entry name" value="ATP_grasp_subdomain_1"/>
</dbReference>
<dbReference type="Gene3D" id="3.40.50.20">
    <property type="match status" value="1"/>
</dbReference>
<evidence type="ECO:0000256" key="3">
    <source>
        <dbReference type="ARBA" id="ARBA00022755"/>
    </source>
</evidence>
<feature type="binding site" evidence="5">
    <location>
        <position position="193"/>
    </location>
    <ligand>
        <name>ATP</name>
        <dbReference type="ChEBI" id="CHEBI:30616"/>
    </ligand>
</feature>
<evidence type="ECO:0000256" key="1">
    <source>
        <dbReference type="ARBA" id="ARBA00022598"/>
    </source>
</evidence>
<dbReference type="PANTHER" id="PTHR11609">
    <property type="entry name" value="PURINE BIOSYNTHESIS PROTEIN 6/7, PUR6/7"/>
    <property type="match status" value="1"/>
</dbReference>
<dbReference type="Gene3D" id="3.30.470.20">
    <property type="entry name" value="ATP-grasp fold, B domain"/>
    <property type="match status" value="1"/>
</dbReference>
<reference evidence="8 9" key="1">
    <citation type="submission" date="2020-08" db="EMBL/GenBank/DDBJ databases">
        <title>Genomic Encyclopedia of Type Strains, Phase IV (KMG-IV): sequencing the most valuable type-strain genomes for metagenomic binning, comparative biology and taxonomic classification.</title>
        <authorList>
            <person name="Goeker M."/>
        </authorList>
    </citation>
    <scope>NUCLEOTIDE SEQUENCE [LARGE SCALE GENOMIC DNA]</scope>
    <source>
        <strain evidence="8 9">DSM 26736</strain>
    </source>
</reference>
<feature type="binding site" evidence="5">
    <location>
        <position position="216"/>
    </location>
    <ligand>
        <name>ATP</name>
        <dbReference type="ChEBI" id="CHEBI:30616"/>
    </ligand>
</feature>
<feature type="binding site" evidence="5">
    <location>
        <position position="150"/>
    </location>
    <ligand>
        <name>ATP</name>
        <dbReference type="ChEBI" id="CHEBI:30616"/>
    </ligand>
</feature>
<comment type="function">
    <text evidence="6">Catalyzes the ATP-dependent conversion of 5-aminoimidazole ribonucleotide (AIR) and HCO(3)- to N5-carboxyaminoimidazole ribonucleotide (N5-CAIR).</text>
</comment>
<dbReference type="HAMAP" id="MF_01928">
    <property type="entry name" value="PurK"/>
    <property type="match status" value="1"/>
</dbReference>
<keyword evidence="1 5" id="KW-0436">Ligase</keyword>
<comment type="caution">
    <text evidence="8">The sequence shown here is derived from an EMBL/GenBank/DDBJ whole genome shotgun (WGS) entry which is preliminary data.</text>
</comment>
<evidence type="ECO:0000313" key="9">
    <source>
        <dbReference type="Proteomes" id="UP000527143"/>
    </source>
</evidence>
<dbReference type="EMBL" id="JACIJF010000007">
    <property type="protein sequence ID" value="MBB5711334.1"/>
    <property type="molecule type" value="Genomic_DNA"/>
</dbReference>
<feature type="binding site" evidence="5">
    <location>
        <begin position="270"/>
        <end position="271"/>
    </location>
    <ligand>
        <name>ATP</name>
        <dbReference type="ChEBI" id="CHEBI:30616"/>
    </ligand>
</feature>
<keyword evidence="2 5" id="KW-0547">Nucleotide-binding</keyword>
<dbReference type="NCBIfam" id="TIGR01161">
    <property type="entry name" value="purK"/>
    <property type="match status" value="1"/>
</dbReference>
<evidence type="ECO:0000256" key="6">
    <source>
        <dbReference type="RuleBase" id="RU361200"/>
    </source>
</evidence>
<gene>
    <name evidence="5 6" type="primary">purK</name>
    <name evidence="8" type="ORF">FHT02_002578</name>
</gene>
<dbReference type="SUPFAM" id="SSF51246">
    <property type="entry name" value="Rudiment single hybrid motif"/>
    <property type="match status" value="1"/>
</dbReference>
<dbReference type="GO" id="GO:0005524">
    <property type="term" value="F:ATP binding"/>
    <property type="evidence" value="ECO:0007669"/>
    <property type="project" value="UniProtKB-UniRule"/>
</dbReference>
<accession>A0A840YES6</accession>
<dbReference type="EC" id="6.3.4.18" evidence="5 6"/>
<comment type="function">
    <text evidence="5">Catalyzes the ATP-dependent conversion of 5-aminoimidazole ribonucleotide (AIR) and HCO(3)(-) to N5-carboxyaminoimidazole ribonucleotide (N5-CAIR).</text>
</comment>
<comment type="pathway">
    <text evidence="5 6">Purine metabolism; IMP biosynthesis via de novo pathway; 5-amino-1-(5-phospho-D-ribosyl)imidazole-4-carboxylate from 5-amino-1-(5-phospho-D-ribosyl)imidazole (N5-CAIR route): step 1/2.</text>
</comment>
<dbReference type="NCBIfam" id="NF004676">
    <property type="entry name" value="PRK06019.1-2"/>
    <property type="match status" value="1"/>
</dbReference>
<dbReference type="InterPro" id="IPR016185">
    <property type="entry name" value="PreATP-grasp_dom_sf"/>
</dbReference>
<dbReference type="Pfam" id="PF02222">
    <property type="entry name" value="ATP-grasp"/>
    <property type="match status" value="1"/>
</dbReference>
<proteinExistence type="inferred from homology"/>
<keyword evidence="4 5" id="KW-0067">ATP-binding</keyword>
<evidence type="ECO:0000259" key="7">
    <source>
        <dbReference type="PROSITE" id="PS50975"/>
    </source>
</evidence>
<dbReference type="PROSITE" id="PS50975">
    <property type="entry name" value="ATP_GRASP"/>
    <property type="match status" value="1"/>
</dbReference>
<dbReference type="GO" id="GO:0034028">
    <property type="term" value="F:5-(carboxyamino)imidazole ribonucleotide synthase activity"/>
    <property type="evidence" value="ECO:0007669"/>
    <property type="project" value="UniProtKB-UniRule"/>
</dbReference>
<feature type="binding site" evidence="5">
    <location>
        <begin position="155"/>
        <end position="161"/>
    </location>
    <ligand>
        <name>ATP</name>
        <dbReference type="ChEBI" id="CHEBI:30616"/>
    </ligand>
</feature>
<keyword evidence="3 5" id="KW-0658">Purine biosynthesis</keyword>
<dbReference type="InterPro" id="IPR003135">
    <property type="entry name" value="ATP-grasp_carboxylate-amine"/>
</dbReference>
<dbReference type="Pfam" id="PF17769">
    <property type="entry name" value="PurK_C"/>
    <property type="match status" value="1"/>
</dbReference>
<dbReference type="GO" id="GO:0006189">
    <property type="term" value="P:'de novo' IMP biosynthetic process"/>
    <property type="evidence" value="ECO:0007669"/>
    <property type="project" value="UniProtKB-UniRule"/>
</dbReference>
<dbReference type="NCBIfam" id="NF004679">
    <property type="entry name" value="PRK06019.1-5"/>
    <property type="match status" value="1"/>
</dbReference>
<dbReference type="GO" id="GO:0046872">
    <property type="term" value="F:metal ion binding"/>
    <property type="evidence" value="ECO:0007669"/>
    <property type="project" value="InterPro"/>
</dbReference>
<dbReference type="SUPFAM" id="SSF56059">
    <property type="entry name" value="Glutathione synthetase ATP-binding domain-like"/>
    <property type="match status" value="1"/>
</dbReference>
<evidence type="ECO:0000256" key="2">
    <source>
        <dbReference type="ARBA" id="ARBA00022741"/>
    </source>
</evidence>
<name>A0A840YES6_9SPHN</name>
<feature type="domain" description="ATP-grasp" evidence="7">
    <location>
        <begin position="114"/>
        <end position="300"/>
    </location>
</feature>
<evidence type="ECO:0000313" key="8">
    <source>
        <dbReference type="EMBL" id="MBB5711334.1"/>
    </source>
</evidence>
<sequence>MSTPADVLAPGSTIGILGGGQLGRMLAVAAAQLGYRTHILAPDDESVAAQTASSFTRADYHSRIVLDEMAAQADVVTYEFENIALAPVTYLAGKVPVRPGAKSLEIAQDRAHEKAFVGDLGGRTAPWALVTTREELLDAVAKIGAPAVLKTLRLGYDGKGQVRIHDAAQAEAAWAEIGERPAVLEGFVTFSHEFSIITVRGLDGSLTSYPPPWNEHREGILARSSLPAPAEIARHWTEAAALAGRVAEALGHVGVLTLEFFATDEGPVFNEMAPRVHNSGHWTIEGAETSQFENHIRAICGLPLGSTALTGLSVEMGNLIGDEAEDWAKLLAEPGVHLHLYGKGDVRPGRKMGHWTRVVRG</sequence>
<dbReference type="UniPathway" id="UPA00074">
    <property type="reaction ID" value="UER00942"/>
</dbReference>
<dbReference type="AlphaFoldDB" id="A0A840YES6"/>
<dbReference type="GO" id="GO:0004638">
    <property type="term" value="F:phosphoribosylaminoimidazole carboxylase activity"/>
    <property type="evidence" value="ECO:0007669"/>
    <property type="project" value="InterPro"/>
</dbReference>
<dbReference type="InterPro" id="IPR011054">
    <property type="entry name" value="Rudment_hybrid_motif"/>
</dbReference>
<keyword evidence="9" id="KW-1185">Reference proteome</keyword>
<dbReference type="InterPro" id="IPR011761">
    <property type="entry name" value="ATP-grasp"/>
</dbReference>
<dbReference type="GO" id="GO:0005829">
    <property type="term" value="C:cytosol"/>
    <property type="evidence" value="ECO:0007669"/>
    <property type="project" value="TreeGrafter"/>
</dbReference>
<comment type="similarity">
    <text evidence="5 6">Belongs to the PurK/PurT family.</text>
</comment>
<dbReference type="FunFam" id="3.30.1490.20:FF:000015">
    <property type="entry name" value="N5-carboxyaminoimidazole ribonucleotide synthase"/>
    <property type="match status" value="1"/>
</dbReference>
<dbReference type="Pfam" id="PF22660">
    <property type="entry name" value="RS_preATP-grasp-like"/>
    <property type="match status" value="1"/>
</dbReference>
<dbReference type="InterPro" id="IPR005875">
    <property type="entry name" value="PurK"/>
</dbReference>
<dbReference type="Proteomes" id="UP000527143">
    <property type="component" value="Unassembled WGS sequence"/>
</dbReference>
<organism evidence="8 9">
    <name type="scientific">Sphingomonas xinjiangensis</name>
    <dbReference type="NCBI Taxonomy" id="643568"/>
    <lineage>
        <taxon>Bacteria</taxon>
        <taxon>Pseudomonadati</taxon>
        <taxon>Pseudomonadota</taxon>
        <taxon>Alphaproteobacteria</taxon>
        <taxon>Sphingomonadales</taxon>
        <taxon>Sphingomonadaceae</taxon>
        <taxon>Sphingomonas</taxon>
    </lineage>
</organism>
<evidence type="ECO:0000256" key="5">
    <source>
        <dbReference type="HAMAP-Rule" id="MF_01928"/>
    </source>
</evidence>
<dbReference type="InterPro" id="IPR054350">
    <property type="entry name" value="PurT/PurK_preATP-grasp"/>
</dbReference>
<comment type="subunit">
    <text evidence="5 6">Homodimer.</text>
</comment>
<dbReference type="Gene3D" id="3.30.1490.20">
    <property type="entry name" value="ATP-grasp fold, A domain"/>
    <property type="match status" value="1"/>
</dbReference>
<feature type="binding site" evidence="5">
    <location>
        <begin position="185"/>
        <end position="188"/>
    </location>
    <ligand>
        <name>ATP</name>
        <dbReference type="ChEBI" id="CHEBI:30616"/>
    </ligand>
</feature>
<dbReference type="PANTHER" id="PTHR11609:SF5">
    <property type="entry name" value="PHOSPHORIBOSYLAMINOIMIDAZOLE CARBOXYLASE"/>
    <property type="match status" value="1"/>
</dbReference>
<evidence type="ECO:0000256" key="4">
    <source>
        <dbReference type="ARBA" id="ARBA00022840"/>
    </source>
</evidence>
<feature type="binding site" evidence="5">
    <location>
        <position position="110"/>
    </location>
    <ligand>
        <name>ATP</name>
        <dbReference type="ChEBI" id="CHEBI:30616"/>
    </ligand>
</feature>
<dbReference type="RefSeq" id="WP_184088088.1">
    <property type="nucleotide sequence ID" value="NZ_JACIJF010000007.1"/>
</dbReference>